<reference evidence="1" key="1">
    <citation type="submission" date="2014-11" db="EMBL/GenBank/DDBJ databases">
        <authorList>
            <person name="Amaro Gonzalez C."/>
        </authorList>
    </citation>
    <scope>NUCLEOTIDE SEQUENCE</scope>
</reference>
<accession>A0A0E9VJE3</accession>
<proteinExistence type="predicted"/>
<dbReference type="EMBL" id="GBXM01031032">
    <property type="protein sequence ID" value="JAH77545.1"/>
    <property type="molecule type" value="Transcribed_RNA"/>
</dbReference>
<reference evidence="1" key="2">
    <citation type="journal article" date="2015" name="Fish Shellfish Immunol.">
        <title>Early steps in the European eel (Anguilla anguilla)-Vibrio vulnificus interaction in the gills: Role of the RtxA13 toxin.</title>
        <authorList>
            <person name="Callol A."/>
            <person name="Pajuelo D."/>
            <person name="Ebbesson L."/>
            <person name="Teles M."/>
            <person name="MacKenzie S."/>
            <person name="Amaro C."/>
        </authorList>
    </citation>
    <scope>NUCLEOTIDE SEQUENCE</scope>
</reference>
<evidence type="ECO:0000313" key="1">
    <source>
        <dbReference type="EMBL" id="JAH77545.1"/>
    </source>
</evidence>
<protein>
    <submittedName>
        <fullName evidence="1">Uncharacterized protein</fullName>
    </submittedName>
</protein>
<organism evidence="1">
    <name type="scientific">Anguilla anguilla</name>
    <name type="common">European freshwater eel</name>
    <name type="synonym">Muraena anguilla</name>
    <dbReference type="NCBI Taxonomy" id="7936"/>
    <lineage>
        <taxon>Eukaryota</taxon>
        <taxon>Metazoa</taxon>
        <taxon>Chordata</taxon>
        <taxon>Craniata</taxon>
        <taxon>Vertebrata</taxon>
        <taxon>Euteleostomi</taxon>
        <taxon>Actinopterygii</taxon>
        <taxon>Neopterygii</taxon>
        <taxon>Teleostei</taxon>
        <taxon>Anguilliformes</taxon>
        <taxon>Anguillidae</taxon>
        <taxon>Anguilla</taxon>
    </lineage>
</organism>
<sequence>MYSVCVKCTHTIEFTTTYLTAHSH</sequence>
<name>A0A0E9VJE3_ANGAN</name>
<dbReference type="AlphaFoldDB" id="A0A0E9VJE3"/>